<reference evidence="1 3" key="2">
    <citation type="submission" date="2018-11" db="EMBL/GenBank/DDBJ databases">
        <authorList>
            <consortium name="Pathogen Informatics"/>
        </authorList>
    </citation>
    <scope>NUCLEOTIDE SEQUENCE [LARGE SCALE GENOMIC DNA]</scope>
</reference>
<dbReference type="AlphaFoldDB" id="A0A0N4U7E0"/>
<dbReference type="Proteomes" id="UP000274756">
    <property type="component" value="Unassembled WGS sequence"/>
</dbReference>
<dbReference type="InterPro" id="IPR050778">
    <property type="entry name" value="Cueball_EGF_LRP_Nidogen"/>
</dbReference>
<dbReference type="PANTHER" id="PTHR46513">
    <property type="entry name" value="VITELLOGENIN RECEPTOR-LIKE PROTEIN-RELATED-RELATED"/>
    <property type="match status" value="1"/>
</dbReference>
<evidence type="ECO:0000313" key="4">
    <source>
        <dbReference type="WBParaSite" id="DME_0000289901-mRNA-1"/>
    </source>
</evidence>
<dbReference type="EMBL" id="UYYG01000001">
    <property type="protein sequence ID" value="VDN50155.1"/>
    <property type="molecule type" value="Genomic_DNA"/>
</dbReference>
<gene>
    <name evidence="1" type="ORF">DME_LOCUS128</name>
</gene>
<proteinExistence type="predicted"/>
<dbReference type="SUPFAM" id="SSF63825">
    <property type="entry name" value="YWTD domain"/>
    <property type="match status" value="1"/>
</dbReference>
<evidence type="ECO:0000313" key="3">
    <source>
        <dbReference type="Proteomes" id="UP000274756"/>
    </source>
</evidence>
<dbReference type="STRING" id="318479.A0A0N4U7E0"/>
<dbReference type="Pfam" id="PF00058">
    <property type="entry name" value="Ldl_recept_b"/>
    <property type="match status" value="1"/>
</dbReference>
<evidence type="ECO:0000313" key="1">
    <source>
        <dbReference type="EMBL" id="VDN50155.1"/>
    </source>
</evidence>
<dbReference type="InterPro" id="IPR000033">
    <property type="entry name" value="LDLR_classB_rpt"/>
</dbReference>
<sequence length="56" mass="6618">MFWTDWNETNPRIERATMAGNDRRVLYRIANVIDGGWPNGLICDFIATRLYWIDAK</sequence>
<dbReference type="Proteomes" id="UP000038040">
    <property type="component" value="Unplaced"/>
</dbReference>
<dbReference type="OrthoDB" id="5851890at2759"/>
<dbReference type="PANTHER" id="PTHR46513:SF13">
    <property type="entry name" value="EGF-LIKE DOMAIN-CONTAINING PROTEIN"/>
    <property type="match status" value="1"/>
</dbReference>
<organism evidence="2 4">
    <name type="scientific">Dracunculus medinensis</name>
    <name type="common">Guinea worm</name>
    <dbReference type="NCBI Taxonomy" id="318479"/>
    <lineage>
        <taxon>Eukaryota</taxon>
        <taxon>Metazoa</taxon>
        <taxon>Ecdysozoa</taxon>
        <taxon>Nematoda</taxon>
        <taxon>Chromadorea</taxon>
        <taxon>Rhabditida</taxon>
        <taxon>Spirurina</taxon>
        <taxon>Dracunculoidea</taxon>
        <taxon>Dracunculidae</taxon>
        <taxon>Dracunculus</taxon>
    </lineage>
</organism>
<dbReference type="Gene3D" id="2.120.10.30">
    <property type="entry name" value="TolB, C-terminal domain"/>
    <property type="match status" value="1"/>
</dbReference>
<evidence type="ECO:0000313" key="2">
    <source>
        <dbReference type="Proteomes" id="UP000038040"/>
    </source>
</evidence>
<dbReference type="InterPro" id="IPR011042">
    <property type="entry name" value="6-blade_b-propeller_TolB-like"/>
</dbReference>
<name>A0A0N4U7E0_DRAME</name>
<reference evidence="4" key="1">
    <citation type="submission" date="2017-02" db="UniProtKB">
        <authorList>
            <consortium name="WormBaseParasite"/>
        </authorList>
    </citation>
    <scope>IDENTIFICATION</scope>
</reference>
<protein>
    <submittedName>
        <fullName evidence="4">SGL domain-containing protein</fullName>
    </submittedName>
</protein>
<accession>A0A0N4U7E0</accession>
<dbReference type="WBParaSite" id="DME_0000289901-mRNA-1">
    <property type="protein sequence ID" value="DME_0000289901-mRNA-1"/>
    <property type="gene ID" value="DME_0000289901"/>
</dbReference>
<keyword evidence="3" id="KW-1185">Reference proteome</keyword>